<dbReference type="GO" id="GO:0003677">
    <property type="term" value="F:DNA binding"/>
    <property type="evidence" value="ECO:0007669"/>
    <property type="project" value="UniProtKB-KW"/>
</dbReference>
<dbReference type="InterPro" id="IPR011051">
    <property type="entry name" value="RmlC_Cupin_sf"/>
</dbReference>
<dbReference type="PROSITE" id="PS50943">
    <property type="entry name" value="HTH_CROC1"/>
    <property type="match status" value="1"/>
</dbReference>
<dbReference type="GO" id="GO:0003700">
    <property type="term" value="F:DNA-binding transcription factor activity"/>
    <property type="evidence" value="ECO:0007669"/>
    <property type="project" value="TreeGrafter"/>
</dbReference>
<name>A0A4R2L6W6_9GAMM</name>
<dbReference type="CDD" id="cd00093">
    <property type="entry name" value="HTH_XRE"/>
    <property type="match status" value="1"/>
</dbReference>
<dbReference type="InterPro" id="IPR001387">
    <property type="entry name" value="Cro/C1-type_HTH"/>
</dbReference>
<evidence type="ECO:0000259" key="2">
    <source>
        <dbReference type="PROSITE" id="PS50943"/>
    </source>
</evidence>
<keyword evidence="4" id="KW-1185">Reference proteome</keyword>
<protein>
    <submittedName>
        <fullName evidence="3">XRE family transcriptional regulator</fullName>
    </submittedName>
</protein>
<dbReference type="Pfam" id="PF01381">
    <property type="entry name" value="HTH_3"/>
    <property type="match status" value="1"/>
</dbReference>
<evidence type="ECO:0000313" key="3">
    <source>
        <dbReference type="EMBL" id="TCO81027.1"/>
    </source>
</evidence>
<dbReference type="InterPro" id="IPR050807">
    <property type="entry name" value="TransReg_Diox_bact_type"/>
</dbReference>
<feature type="domain" description="HTH cro/C1-type" evidence="2">
    <location>
        <begin position="25"/>
        <end position="79"/>
    </location>
</feature>
<evidence type="ECO:0000313" key="4">
    <source>
        <dbReference type="Proteomes" id="UP000295765"/>
    </source>
</evidence>
<evidence type="ECO:0000256" key="1">
    <source>
        <dbReference type="ARBA" id="ARBA00023125"/>
    </source>
</evidence>
<reference evidence="3 4" key="1">
    <citation type="submission" date="2019-03" db="EMBL/GenBank/DDBJ databases">
        <title>Genomic Encyclopedia of Type Strains, Phase IV (KMG-IV): sequencing the most valuable type-strain genomes for metagenomic binning, comparative biology and taxonomic classification.</title>
        <authorList>
            <person name="Goeker M."/>
        </authorList>
    </citation>
    <scope>NUCLEOTIDE SEQUENCE [LARGE SCALE GENOMIC DNA]</scope>
    <source>
        <strain evidence="3 4">DSM 25287</strain>
    </source>
</reference>
<dbReference type="AlphaFoldDB" id="A0A4R2L6W6"/>
<dbReference type="PANTHER" id="PTHR46797">
    <property type="entry name" value="HTH-TYPE TRANSCRIPTIONAL REGULATOR"/>
    <property type="match status" value="1"/>
</dbReference>
<dbReference type="Gene3D" id="1.10.260.40">
    <property type="entry name" value="lambda repressor-like DNA-binding domains"/>
    <property type="match status" value="1"/>
</dbReference>
<organism evidence="3 4">
    <name type="scientific">Plasticicumulans lactativorans</name>
    <dbReference type="NCBI Taxonomy" id="1133106"/>
    <lineage>
        <taxon>Bacteria</taxon>
        <taxon>Pseudomonadati</taxon>
        <taxon>Pseudomonadota</taxon>
        <taxon>Gammaproteobacteria</taxon>
        <taxon>Candidatus Competibacteraceae</taxon>
        <taxon>Plasticicumulans</taxon>
    </lineage>
</organism>
<dbReference type="Proteomes" id="UP000295765">
    <property type="component" value="Unassembled WGS sequence"/>
</dbReference>
<dbReference type="SMART" id="SM00530">
    <property type="entry name" value="HTH_XRE"/>
    <property type="match status" value="1"/>
</dbReference>
<gene>
    <name evidence="3" type="ORF">EV699_11052</name>
</gene>
<dbReference type="EMBL" id="SLWY01000010">
    <property type="protein sequence ID" value="TCO81027.1"/>
    <property type="molecule type" value="Genomic_DNA"/>
</dbReference>
<dbReference type="Pfam" id="PF07883">
    <property type="entry name" value="Cupin_2"/>
    <property type="match status" value="1"/>
</dbReference>
<dbReference type="SUPFAM" id="SSF51182">
    <property type="entry name" value="RmlC-like cupins"/>
    <property type="match status" value="1"/>
</dbReference>
<accession>A0A4R2L6W6</accession>
<comment type="caution">
    <text evidence="3">The sequence shown here is derived from an EMBL/GenBank/DDBJ whole genome shotgun (WGS) entry which is preliminary data.</text>
</comment>
<dbReference type="SUPFAM" id="SSF47413">
    <property type="entry name" value="lambda repressor-like DNA-binding domains"/>
    <property type="match status" value="1"/>
</dbReference>
<dbReference type="InterPro" id="IPR013096">
    <property type="entry name" value="Cupin_2"/>
</dbReference>
<sequence length="197" mass="21608">MLGTDETQPNTAAVDEIGFDVGARLRAVREAQGLSQRELARRANVTNGTISLIEQNKNSPSVSSLKKVLDGIPMTLAEFFALEQPPQDQVFFHADELVRLTRGAVSFRQVGAMQGHVLQILHEHYAPGADTGKAMLRHDGEEGGIVLRGHIEITVGDRRQVLGPGDAYHFSSRIPHRFRNIGTDECEIISACTPPYL</sequence>
<dbReference type="GO" id="GO:0005829">
    <property type="term" value="C:cytosol"/>
    <property type="evidence" value="ECO:0007669"/>
    <property type="project" value="TreeGrafter"/>
</dbReference>
<proteinExistence type="predicted"/>
<dbReference type="PANTHER" id="PTHR46797:SF11">
    <property type="entry name" value="HTH-TYPE TRANSCRIPTIONAL REGULATOR PUUR"/>
    <property type="match status" value="1"/>
</dbReference>
<dbReference type="InterPro" id="IPR010982">
    <property type="entry name" value="Lambda_DNA-bd_dom_sf"/>
</dbReference>
<dbReference type="CDD" id="cd02209">
    <property type="entry name" value="cupin_XRE_C"/>
    <property type="match status" value="1"/>
</dbReference>
<keyword evidence="1" id="KW-0238">DNA-binding</keyword>
<dbReference type="InterPro" id="IPR014710">
    <property type="entry name" value="RmlC-like_jellyroll"/>
</dbReference>
<dbReference type="Gene3D" id="2.60.120.10">
    <property type="entry name" value="Jelly Rolls"/>
    <property type="match status" value="1"/>
</dbReference>